<feature type="compositionally biased region" description="Acidic residues" evidence="1">
    <location>
        <begin position="52"/>
        <end position="65"/>
    </location>
</feature>
<sequence>MFMRFRGGGVGHKPIRNAAQCLLEDRDELDKIPFVKESERAAGSPAGSEDRMETDDEENEEDEGSASEGEGRGGEDEDIDMTTEEEEDERDEESENDSDDYNSGSDELDDVPVGNSSAVLASDELADEMEEFGYTGLDQLDRLSQSR</sequence>
<reference evidence="3" key="2">
    <citation type="submission" date="2015-01" db="EMBL/GenBank/DDBJ databases">
        <title>Evolutionary Origins and Diversification of the Mycorrhizal Mutualists.</title>
        <authorList>
            <consortium name="DOE Joint Genome Institute"/>
            <consortium name="Mycorrhizal Genomics Consortium"/>
            <person name="Kohler A."/>
            <person name="Kuo A."/>
            <person name="Nagy L.G."/>
            <person name="Floudas D."/>
            <person name="Copeland A."/>
            <person name="Barry K.W."/>
            <person name="Cichocki N."/>
            <person name="Veneault-Fourrey C."/>
            <person name="LaButti K."/>
            <person name="Lindquist E.A."/>
            <person name="Lipzen A."/>
            <person name="Lundell T."/>
            <person name="Morin E."/>
            <person name="Murat C."/>
            <person name="Riley R."/>
            <person name="Ohm R."/>
            <person name="Sun H."/>
            <person name="Tunlid A."/>
            <person name="Henrissat B."/>
            <person name="Grigoriev I.V."/>
            <person name="Hibbett D.S."/>
            <person name="Martin F."/>
        </authorList>
    </citation>
    <scope>NUCLEOTIDE SEQUENCE [LARGE SCALE GENOMIC DNA]</scope>
    <source>
        <strain evidence="3">ATCC 200175</strain>
    </source>
</reference>
<evidence type="ECO:0000256" key="1">
    <source>
        <dbReference type="SAM" id="MobiDB-lite"/>
    </source>
</evidence>
<evidence type="ECO:0000313" key="3">
    <source>
        <dbReference type="Proteomes" id="UP000053647"/>
    </source>
</evidence>
<dbReference type="Proteomes" id="UP000053647">
    <property type="component" value="Unassembled WGS sequence"/>
</dbReference>
<dbReference type="HOGENOM" id="CLU_1768695_0_0_1"/>
<keyword evidence="3" id="KW-1185">Reference proteome</keyword>
<name>A0A0C9THS6_PAXIN</name>
<organism evidence="2 3">
    <name type="scientific">Paxillus involutus ATCC 200175</name>
    <dbReference type="NCBI Taxonomy" id="664439"/>
    <lineage>
        <taxon>Eukaryota</taxon>
        <taxon>Fungi</taxon>
        <taxon>Dikarya</taxon>
        <taxon>Basidiomycota</taxon>
        <taxon>Agaricomycotina</taxon>
        <taxon>Agaricomycetes</taxon>
        <taxon>Agaricomycetidae</taxon>
        <taxon>Boletales</taxon>
        <taxon>Paxilineae</taxon>
        <taxon>Paxillaceae</taxon>
        <taxon>Paxillus</taxon>
    </lineage>
</organism>
<feature type="compositionally biased region" description="Acidic residues" evidence="1">
    <location>
        <begin position="75"/>
        <end position="110"/>
    </location>
</feature>
<feature type="region of interest" description="Disordered" evidence="1">
    <location>
        <begin position="31"/>
        <end position="122"/>
    </location>
</feature>
<dbReference type="OrthoDB" id="2693427at2759"/>
<feature type="compositionally biased region" description="Basic and acidic residues" evidence="1">
    <location>
        <begin position="31"/>
        <end position="40"/>
    </location>
</feature>
<protein>
    <submittedName>
        <fullName evidence="2">Uncharacterized protein</fullName>
    </submittedName>
</protein>
<dbReference type="EMBL" id="KN820112">
    <property type="protein sequence ID" value="KIJ06886.1"/>
    <property type="molecule type" value="Genomic_DNA"/>
</dbReference>
<dbReference type="AlphaFoldDB" id="A0A0C9THS6"/>
<gene>
    <name evidence="2" type="ORF">PAXINDRAFT_182608</name>
</gene>
<reference evidence="2 3" key="1">
    <citation type="submission" date="2014-06" db="EMBL/GenBank/DDBJ databases">
        <authorList>
            <consortium name="DOE Joint Genome Institute"/>
            <person name="Kuo A."/>
            <person name="Kohler A."/>
            <person name="Nagy L.G."/>
            <person name="Floudas D."/>
            <person name="Copeland A."/>
            <person name="Barry K.W."/>
            <person name="Cichocki N."/>
            <person name="Veneault-Fourrey C."/>
            <person name="LaButti K."/>
            <person name="Lindquist E.A."/>
            <person name="Lipzen A."/>
            <person name="Lundell T."/>
            <person name="Morin E."/>
            <person name="Murat C."/>
            <person name="Sun H."/>
            <person name="Tunlid A."/>
            <person name="Henrissat B."/>
            <person name="Grigoriev I.V."/>
            <person name="Hibbett D.S."/>
            <person name="Martin F."/>
            <person name="Nordberg H.P."/>
            <person name="Cantor M.N."/>
            <person name="Hua S.X."/>
        </authorList>
    </citation>
    <scope>NUCLEOTIDE SEQUENCE [LARGE SCALE GENOMIC DNA]</scope>
    <source>
        <strain evidence="2 3">ATCC 200175</strain>
    </source>
</reference>
<proteinExistence type="predicted"/>
<accession>A0A0C9THS6</accession>
<evidence type="ECO:0000313" key="2">
    <source>
        <dbReference type="EMBL" id="KIJ06886.1"/>
    </source>
</evidence>